<keyword evidence="4" id="KW-0804">Transcription</keyword>
<gene>
    <name evidence="8" type="ORF">ENW96_01780</name>
</gene>
<dbReference type="InterPro" id="IPR039420">
    <property type="entry name" value="WalR-like"/>
</dbReference>
<feature type="modified residue" description="4-aspartylphosphate" evidence="5">
    <location>
        <position position="55"/>
    </location>
</feature>
<protein>
    <submittedName>
        <fullName evidence="8">Response regulator transcription factor</fullName>
    </submittedName>
</protein>
<organism evidence="8">
    <name type="scientific">Desulfobacca acetoxidans</name>
    <dbReference type="NCBI Taxonomy" id="60893"/>
    <lineage>
        <taxon>Bacteria</taxon>
        <taxon>Pseudomonadati</taxon>
        <taxon>Thermodesulfobacteriota</taxon>
        <taxon>Desulfobaccia</taxon>
        <taxon>Desulfobaccales</taxon>
        <taxon>Desulfobaccaceae</taxon>
        <taxon>Desulfobacca</taxon>
    </lineage>
</organism>
<dbReference type="AlphaFoldDB" id="A0A7C3UY14"/>
<feature type="domain" description="HTH luxR-type" evidence="6">
    <location>
        <begin position="146"/>
        <end position="211"/>
    </location>
</feature>
<dbReference type="SUPFAM" id="SSF52172">
    <property type="entry name" value="CheY-like"/>
    <property type="match status" value="1"/>
</dbReference>
<evidence type="ECO:0000256" key="1">
    <source>
        <dbReference type="ARBA" id="ARBA00022553"/>
    </source>
</evidence>
<reference evidence="8" key="1">
    <citation type="journal article" date="2020" name="mSystems">
        <title>Genome- and Community-Level Interaction Insights into Carbon Utilization and Element Cycling Functions of Hydrothermarchaeota in Hydrothermal Sediment.</title>
        <authorList>
            <person name="Zhou Z."/>
            <person name="Liu Y."/>
            <person name="Xu W."/>
            <person name="Pan J."/>
            <person name="Luo Z.H."/>
            <person name="Li M."/>
        </authorList>
    </citation>
    <scope>NUCLEOTIDE SEQUENCE [LARGE SCALE GENOMIC DNA]</scope>
    <source>
        <strain evidence="8">SpSt-897</strain>
    </source>
</reference>
<name>A0A7C3UY14_9BACT</name>
<dbReference type="CDD" id="cd17535">
    <property type="entry name" value="REC_NarL-like"/>
    <property type="match status" value="1"/>
</dbReference>
<dbReference type="SUPFAM" id="SSF46894">
    <property type="entry name" value="C-terminal effector domain of the bipartite response regulators"/>
    <property type="match status" value="1"/>
</dbReference>
<dbReference type="EMBL" id="DTMF01000047">
    <property type="protein sequence ID" value="HGF33101.1"/>
    <property type="molecule type" value="Genomic_DNA"/>
</dbReference>
<keyword evidence="3" id="KW-0238">DNA-binding</keyword>
<keyword evidence="1 5" id="KW-0597">Phosphoprotein</keyword>
<dbReference type="GO" id="GO:0003677">
    <property type="term" value="F:DNA binding"/>
    <property type="evidence" value="ECO:0007669"/>
    <property type="project" value="UniProtKB-KW"/>
</dbReference>
<dbReference type="InterPro" id="IPR001789">
    <property type="entry name" value="Sig_transdc_resp-reg_receiver"/>
</dbReference>
<evidence type="ECO:0000259" key="7">
    <source>
        <dbReference type="PROSITE" id="PS50110"/>
    </source>
</evidence>
<sequence length="217" mass="24165">MGIRIIIADDHQILRQGLKTLLEKEPDMEVVAEAEDGRKTVILVNELTPDVVIMDVNMPDLNGIEATRQILTDYPEMKIIALSMHADRRFVINMLKAGAHGYLLKDCAFEELAHAIRLVMANKTYLSPGVAEIVVKDYVSRIPGPAQTAFSLLTTREREVLQLLAEGKSTAQIAELLAISVKTVETHRQQIMHKLGIRSVAELTKYAIREGLTSLEP</sequence>
<dbReference type="PROSITE" id="PS50110">
    <property type="entry name" value="RESPONSE_REGULATORY"/>
    <property type="match status" value="1"/>
</dbReference>
<dbReference type="PROSITE" id="PS50043">
    <property type="entry name" value="HTH_LUXR_2"/>
    <property type="match status" value="1"/>
</dbReference>
<feature type="domain" description="Response regulatory" evidence="7">
    <location>
        <begin position="4"/>
        <end position="120"/>
    </location>
</feature>
<dbReference type="GO" id="GO:0000160">
    <property type="term" value="P:phosphorelay signal transduction system"/>
    <property type="evidence" value="ECO:0007669"/>
    <property type="project" value="InterPro"/>
</dbReference>
<evidence type="ECO:0000256" key="2">
    <source>
        <dbReference type="ARBA" id="ARBA00023015"/>
    </source>
</evidence>
<dbReference type="InterPro" id="IPR058245">
    <property type="entry name" value="NreC/VraR/RcsB-like_REC"/>
</dbReference>
<dbReference type="PANTHER" id="PTHR43214:SF41">
    <property type="entry name" value="NITRATE_NITRITE RESPONSE REGULATOR PROTEIN NARP"/>
    <property type="match status" value="1"/>
</dbReference>
<proteinExistence type="predicted"/>
<dbReference type="InterPro" id="IPR011006">
    <property type="entry name" value="CheY-like_superfamily"/>
</dbReference>
<dbReference type="GO" id="GO:0006355">
    <property type="term" value="P:regulation of DNA-templated transcription"/>
    <property type="evidence" value="ECO:0007669"/>
    <property type="project" value="InterPro"/>
</dbReference>
<comment type="caution">
    <text evidence="8">The sequence shown here is derived from an EMBL/GenBank/DDBJ whole genome shotgun (WGS) entry which is preliminary data.</text>
</comment>
<evidence type="ECO:0000259" key="6">
    <source>
        <dbReference type="PROSITE" id="PS50043"/>
    </source>
</evidence>
<dbReference type="SMART" id="SM00448">
    <property type="entry name" value="REC"/>
    <property type="match status" value="1"/>
</dbReference>
<keyword evidence="2" id="KW-0805">Transcription regulation</keyword>
<evidence type="ECO:0000256" key="5">
    <source>
        <dbReference type="PROSITE-ProRule" id="PRU00169"/>
    </source>
</evidence>
<dbReference type="Gene3D" id="3.40.50.2300">
    <property type="match status" value="1"/>
</dbReference>
<dbReference type="SMART" id="SM00421">
    <property type="entry name" value="HTH_LUXR"/>
    <property type="match status" value="1"/>
</dbReference>
<evidence type="ECO:0000313" key="8">
    <source>
        <dbReference type="EMBL" id="HGF33101.1"/>
    </source>
</evidence>
<dbReference type="CDD" id="cd06170">
    <property type="entry name" value="LuxR_C_like"/>
    <property type="match status" value="1"/>
</dbReference>
<dbReference type="PRINTS" id="PR00038">
    <property type="entry name" value="HTHLUXR"/>
</dbReference>
<evidence type="ECO:0000256" key="3">
    <source>
        <dbReference type="ARBA" id="ARBA00023125"/>
    </source>
</evidence>
<dbReference type="PANTHER" id="PTHR43214">
    <property type="entry name" value="TWO-COMPONENT RESPONSE REGULATOR"/>
    <property type="match status" value="1"/>
</dbReference>
<dbReference type="InterPro" id="IPR016032">
    <property type="entry name" value="Sig_transdc_resp-reg_C-effctor"/>
</dbReference>
<evidence type="ECO:0000256" key="4">
    <source>
        <dbReference type="ARBA" id="ARBA00023163"/>
    </source>
</evidence>
<dbReference type="InterPro" id="IPR000792">
    <property type="entry name" value="Tscrpt_reg_LuxR_C"/>
</dbReference>
<dbReference type="Pfam" id="PF00072">
    <property type="entry name" value="Response_reg"/>
    <property type="match status" value="1"/>
</dbReference>
<dbReference type="Pfam" id="PF00196">
    <property type="entry name" value="GerE"/>
    <property type="match status" value="1"/>
</dbReference>
<accession>A0A7C3UY14</accession>